<dbReference type="Proteomes" id="UP000752696">
    <property type="component" value="Unassembled WGS sequence"/>
</dbReference>
<feature type="non-terminal residue" evidence="1">
    <location>
        <position position="48"/>
    </location>
</feature>
<protein>
    <submittedName>
        <fullName evidence="1">Uncharacterized protein</fullName>
    </submittedName>
</protein>
<keyword evidence="2" id="KW-1185">Reference proteome</keyword>
<accession>A0A6V7H1C9</accession>
<organism evidence="1 2">
    <name type="scientific">Heterotrigona itama</name>
    <dbReference type="NCBI Taxonomy" id="395501"/>
    <lineage>
        <taxon>Eukaryota</taxon>
        <taxon>Metazoa</taxon>
        <taxon>Ecdysozoa</taxon>
        <taxon>Arthropoda</taxon>
        <taxon>Hexapoda</taxon>
        <taxon>Insecta</taxon>
        <taxon>Pterygota</taxon>
        <taxon>Neoptera</taxon>
        <taxon>Endopterygota</taxon>
        <taxon>Hymenoptera</taxon>
        <taxon>Apocrita</taxon>
        <taxon>Aculeata</taxon>
        <taxon>Apoidea</taxon>
        <taxon>Anthophila</taxon>
        <taxon>Apidae</taxon>
        <taxon>Heterotrigona</taxon>
    </lineage>
</organism>
<gene>
    <name evidence="1" type="ORF">MHI_LOCUS335242</name>
</gene>
<dbReference type="EMBL" id="CAJDYZ010005794">
    <property type="protein sequence ID" value="CAD1472785.1"/>
    <property type="molecule type" value="Genomic_DNA"/>
</dbReference>
<dbReference type="AlphaFoldDB" id="A0A6V7H1C9"/>
<proteinExistence type="predicted"/>
<name>A0A6V7H1C9_9HYME</name>
<evidence type="ECO:0000313" key="2">
    <source>
        <dbReference type="Proteomes" id="UP000752696"/>
    </source>
</evidence>
<reference evidence="1" key="1">
    <citation type="submission" date="2020-07" db="EMBL/GenBank/DDBJ databases">
        <authorList>
            <person name="Nazaruddin N."/>
        </authorList>
    </citation>
    <scope>NUCLEOTIDE SEQUENCE</scope>
</reference>
<comment type="caution">
    <text evidence="1">The sequence shown here is derived from an EMBL/GenBank/DDBJ whole genome shotgun (WGS) entry which is preliminary data.</text>
</comment>
<evidence type="ECO:0000313" key="1">
    <source>
        <dbReference type="EMBL" id="CAD1472785.1"/>
    </source>
</evidence>
<sequence length="48" mass="5717">MSRNKVIKFVRFDNRNQQSQPLDKPINFVLISEVWGKFIDNKSSCYKP</sequence>